<dbReference type="OrthoDB" id="1875589at2759"/>
<evidence type="ECO:0000256" key="4">
    <source>
        <dbReference type="ARBA" id="ARBA00022490"/>
    </source>
</evidence>
<dbReference type="Pfam" id="PF00467">
    <property type="entry name" value="KOW"/>
    <property type="match status" value="1"/>
</dbReference>
<dbReference type="OMA" id="ANWRFVE"/>
<dbReference type="GeneID" id="6015387"/>
<keyword evidence="6" id="KW-0687">Ribonucleoprotein</keyword>
<evidence type="ECO:0000256" key="5">
    <source>
        <dbReference type="ARBA" id="ARBA00022980"/>
    </source>
</evidence>
<proteinExistence type="inferred from homology"/>
<comment type="subcellular location">
    <subcellularLocation>
        <location evidence="2">Cytoplasm</location>
    </subcellularLocation>
</comment>
<dbReference type="VEuPathDB" id="FungiDB:CC1G_08957"/>
<dbReference type="HOGENOM" id="CLU_082438_3_1_1"/>
<dbReference type="EMBL" id="AACS02000011">
    <property type="protein sequence ID" value="EAU83020.2"/>
    <property type="molecule type" value="Genomic_DNA"/>
</dbReference>
<dbReference type="InterPro" id="IPR039660">
    <property type="entry name" value="Ribosomal_eL14"/>
</dbReference>
<dbReference type="RefSeq" id="XP_001838793.2">
    <property type="nucleotide sequence ID" value="XM_001838741.2"/>
</dbReference>
<dbReference type="Gene3D" id="6.10.250.2270">
    <property type="match status" value="1"/>
</dbReference>
<dbReference type="Gene3D" id="2.30.30.30">
    <property type="match status" value="1"/>
</dbReference>
<feature type="domain" description="Large ribosomal subunit protein eL14" evidence="8">
    <location>
        <begin position="51"/>
        <end position="126"/>
    </location>
</feature>
<dbReference type="InParanoid" id="A8P4R3"/>
<dbReference type="InterPro" id="IPR008991">
    <property type="entry name" value="Translation_prot_SH3-like_sf"/>
</dbReference>
<reference evidence="9 10" key="1">
    <citation type="journal article" date="2010" name="Proc. Natl. Acad. Sci. U.S.A.">
        <title>Insights into evolution of multicellular fungi from the assembled chromosomes of the mushroom Coprinopsis cinerea (Coprinus cinereus).</title>
        <authorList>
            <person name="Stajich J.E."/>
            <person name="Wilke S.K."/>
            <person name="Ahren D."/>
            <person name="Au C.H."/>
            <person name="Birren B.W."/>
            <person name="Borodovsky M."/>
            <person name="Burns C."/>
            <person name="Canback B."/>
            <person name="Casselton L.A."/>
            <person name="Cheng C.K."/>
            <person name="Deng J."/>
            <person name="Dietrich F.S."/>
            <person name="Fargo D.C."/>
            <person name="Farman M.L."/>
            <person name="Gathman A.C."/>
            <person name="Goldberg J."/>
            <person name="Guigo R."/>
            <person name="Hoegger P.J."/>
            <person name="Hooker J.B."/>
            <person name="Huggins A."/>
            <person name="James T.Y."/>
            <person name="Kamada T."/>
            <person name="Kilaru S."/>
            <person name="Kodira C."/>
            <person name="Kues U."/>
            <person name="Kupfer D."/>
            <person name="Kwan H.S."/>
            <person name="Lomsadze A."/>
            <person name="Li W."/>
            <person name="Lilly W.W."/>
            <person name="Ma L.J."/>
            <person name="Mackey A.J."/>
            <person name="Manning G."/>
            <person name="Martin F."/>
            <person name="Muraguchi H."/>
            <person name="Natvig D.O."/>
            <person name="Palmerini H."/>
            <person name="Ramesh M.A."/>
            <person name="Rehmeyer C.J."/>
            <person name="Roe B.A."/>
            <person name="Shenoy N."/>
            <person name="Stanke M."/>
            <person name="Ter-Hovhannisyan V."/>
            <person name="Tunlid A."/>
            <person name="Velagapudi R."/>
            <person name="Vision T.J."/>
            <person name="Zeng Q."/>
            <person name="Zolan M.E."/>
            <person name="Pukkila P.J."/>
        </authorList>
    </citation>
    <scope>NUCLEOTIDE SEQUENCE [LARGE SCALE GENOMIC DNA]</scope>
    <source>
        <strain evidence="10">Okayama-7 / 130 / ATCC MYA-4618 / FGSC 9003</strain>
    </source>
</reference>
<keyword evidence="5 9" id="KW-0689">Ribosomal protein</keyword>
<dbReference type="GO" id="GO:0022625">
    <property type="term" value="C:cytosolic large ribosomal subunit"/>
    <property type="evidence" value="ECO:0007669"/>
    <property type="project" value="TreeGrafter"/>
</dbReference>
<dbReference type="PANTHER" id="PTHR11127">
    <property type="entry name" value="60S RIBOSOMAL PROTEIN L14"/>
    <property type="match status" value="1"/>
</dbReference>
<dbReference type="FunFam" id="2.30.30.30:FF:000030">
    <property type="entry name" value="60S ribosomal protein L14"/>
    <property type="match status" value="1"/>
</dbReference>
<accession>A8P4R3</accession>
<dbReference type="InterPro" id="IPR005824">
    <property type="entry name" value="KOW"/>
</dbReference>
<dbReference type="Pfam" id="PF01929">
    <property type="entry name" value="Ribosomal_L14e"/>
    <property type="match status" value="1"/>
</dbReference>
<gene>
    <name evidence="9" type="ORF">CC1G_08957</name>
</gene>
<keyword evidence="4" id="KW-0963">Cytoplasm</keyword>
<dbReference type="GO" id="GO:0003723">
    <property type="term" value="F:RNA binding"/>
    <property type="evidence" value="ECO:0007669"/>
    <property type="project" value="InterPro"/>
</dbReference>
<protein>
    <submittedName>
        <fullName evidence="9">Ribosomal protein L14</fullName>
    </submittedName>
</protein>
<dbReference type="KEGG" id="cci:CC1G_08957"/>
<dbReference type="PANTHER" id="PTHR11127:SF2">
    <property type="entry name" value="LARGE RIBOSOMAL SUBUNIT PROTEIN EL14"/>
    <property type="match status" value="1"/>
</dbReference>
<dbReference type="InterPro" id="IPR014722">
    <property type="entry name" value="Rib_uL2_dom2"/>
</dbReference>
<dbReference type="AlphaFoldDB" id="A8P4R3"/>
<dbReference type="eggNOG" id="KOG3421">
    <property type="taxonomic scope" value="Eukaryota"/>
</dbReference>
<dbReference type="GO" id="GO:0006412">
    <property type="term" value="P:translation"/>
    <property type="evidence" value="ECO:0007669"/>
    <property type="project" value="InterPro"/>
</dbReference>
<dbReference type="SUPFAM" id="SSF50104">
    <property type="entry name" value="Translation proteins SH3-like domain"/>
    <property type="match status" value="1"/>
</dbReference>
<evidence type="ECO:0000256" key="3">
    <source>
        <dbReference type="ARBA" id="ARBA00006592"/>
    </source>
</evidence>
<dbReference type="InterPro" id="IPR002784">
    <property type="entry name" value="Ribosomal_eL14_dom"/>
</dbReference>
<dbReference type="FunCoup" id="A8P4R3">
    <property type="interactions" value="470"/>
</dbReference>
<evidence type="ECO:0000313" key="10">
    <source>
        <dbReference type="Proteomes" id="UP000001861"/>
    </source>
</evidence>
<sequence length="137" mass="15349">MSTQTSNFKRFVEVGRVVLLNEGAFSGKIAVITEIIDQNRVIIDGPTTDVPRQPFPLKHVVLTSLQLTGLPRGAGTGVVRKLVEKEAIVDKWNKSAWAQKREAIAKRKSLNDFDRFKILIAKKQRRDLVRKALKASA</sequence>
<evidence type="ECO:0000259" key="7">
    <source>
        <dbReference type="Pfam" id="PF00467"/>
    </source>
</evidence>
<evidence type="ECO:0000256" key="1">
    <source>
        <dbReference type="ARBA" id="ARBA00004021"/>
    </source>
</evidence>
<dbReference type="GO" id="GO:0003735">
    <property type="term" value="F:structural constituent of ribosome"/>
    <property type="evidence" value="ECO:0007669"/>
    <property type="project" value="InterPro"/>
</dbReference>
<name>A8P4R3_COPC7</name>
<feature type="domain" description="KOW" evidence="7">
    <location>
        <begin position="14"/>
        <end position="44"/>
    </location>
</feature>
<evidence type="ECO:0000313" key="9">
    <source>
        <dbReference type="EMBL" id="EAU83020.2"/>
    </source>
</evidence>
<dbReference type="STRING" id="240176.A8P4R3"/>
<evidence type="ECO:0000256" key="2">
    <source>
        <dbReference type="ARBA" id="ARBA00004496"/>
    </source>
</evidence>
<comment type="caution">
    <text evidence="9">The sequence shown here is derived from an EMBL/GenBank/DDBJ whole genome shotgun (WGS) entry which is preliminary data.</text>
</comment>
<comment type="similarity">
    <text evidence="3">Belongs to the eukaryotic ribosomal protein eL14 family.</text>
</comment>
<dbReference type="Proteomes" id="UP000001861">
    <property type="component" value="Unassembled WGS sequence"/>
</dbReference>
<evidence type="ECO:0000259" key="8">
    <source>
        <dbReference type="Pfam" id="PF01929"/>
    </source>
</evidence>
<organism evidence="9 10">
    <name type="scientific">Coprinopsis cinerea (strain Okayama-7 / 130 / ATCC MYA-4618 / FGSC 9003)</name>
    <name type="common">Inky cap fungus</name>
    <name type="synonym">Hormographiella aspergillata</name>
    <dbReference type="NCBI Taxonomy" id="240176"/>
    <lineage>
        <taxon>Eukaryota</taxon>
        <taxon>Fungi</taxon>
        <taxon>Dikarya</taxon>
        <taxon>Basidiomycota</taxon>
        <taxon>Agaricomycotina</taxon>
        <taxon>Agaricomycetes</taxon>
        <taxon>Agaricomycetidae</taxon>
        <taxon>Agaricales</taxon>
        <taxon>Agaricineae</taxon>
        <taxon>Psathyrellaceae</taxon>
        <taxon>Coprinopsis</taxon>
    </lineage>
</organism>
<evidence type="ECO:0000256" key="6">
    <source>
        <dbReference type="ARBA" id="ARBA00023274"/>
    </source>
</evidence>
<dbReference type="GO" id="GO:0042273">
    <property type="term" value="P:ribosomal large subunit biogenesis"/>
    <property type="evidence" value="ECO:0007669"/>
    <property type="project" value="TreeGrafter"/>
</dbReference>
<dbReference type="CDD" id="cd23702">
    <property type="entry name" value="eL14"/>
    <property type="match status" value="1"/>
</dbReference>
<keyword evidence="10" id="KW-1185">Reference proteome</keyword>
<comment type="function">
    <text evidence="1">Component of the ribosome, a large ribonucleoprotein complex responsible for the synthesis of proteins in the cell. The small ribosomal subunit (SSU) binds messenger RNAs (mRNAs) and translates the encoded message by selecting cognate aminoacyl-transfer RNA (tRNA) molecules. The large subunit (LSU) contains the ribosomal catalytic site termed the peptidyl transferase center (PTC), which catalyzes the formation of peptide bonds, thereby polymerizing the amino acids delivered by tRNAs into a polypeptide chain. The nascent polypeptides leave the ribosome through a tunnel in the LSU and interact with protein factors that function in enzymatic processing, targeting, and the membrane insertion of nascent chains at the exit of the ribosomal tunnel.</text>
</comment>